<feature type="compositionally biased region" description="Pro residues" evidence="15">
    <location>
        <begin position="34"/>
        <end position="119"/>
    </location>
</feature>
<evidence type="ECO:0000256" key="10">
    <source>
        <dbReference type="ARBA" id="ARBA00023136"/>
    </source>
</evidence>
<evidence type="ECO:0000256" key="6">
    <source>
        <dbReference type="ARBA" id="ARBA00022729"/>
    </source>
</evidence>
<sequence length="1622" mass="170307">MRHIVLASLLLAWAVAGSQIVTAEQIWQVGDEPSPAPEPPPSPEPSPPEPPAPSPEPSPPEPPAPSPEPSPPEPPAPSPEPPAPSPEPPAPSPEPPAPSPEPPAPSPEPPAPSPEPPSPDTWLTKKHEPGYCAMYGICGRRKDGDVLNCANNTQAQSASDELARKLQATCPTLWAEAGGAAGRYCCTAEQIDKLSGDTGKVAPFTVGCPACLHNFVQLWCFLSCSSDQSTFTNVTQVQLAADNNATAVKEIDVWTSDEFANSLYDSCKDVKFGAANLPAMNFMGGGAKNGQQWLEFLGEVKDKRVPPVGSPFQQNFNPTGNNTPPGITPAVGKMASCGDPLFLCSCADCPVAPGCSIPTPGPPPESRTCRAGAISCWDLTLLLTYIALVAGTATVYVRNKRAKDRQLLDAQLGLEAQEPLLGMAAEPGSAAATNGGGGDDEGDETEPLPGDVHYPWLERKMQTAYTALGELCARKPLHVILAGTLLIACCLLGLIRFKLETNPQQLWVGPGSRAAQDKAAYEASFGPFYRVAQLILSTTPDSNSSYISSGGMPGIVTDANIRLLFDMQDKVDALSAAYTSPAGTASAAALTDVCFKPFGTACATQSILQYWHMDRGFYASEQAKGKYSTKLSPDYCFGHWATQCRSAFEAPMDPHVILGGFSTGPDFRNYSADATAFVVTYPIDSNPANLPAALAWEAAFLQLAQGELRGMAAAANLSLAFQAERSVEDELKRESYTDASVVAVSYLVMLGYITFALAALPPPQQLLQLFVLSRAALGAGGVLIVAGSVAGAMGLCSLFGMWSTLIIMEVIPFLVLAVGVDNMFVLAHALGRQDPTLPLVTRAGLALGSAGPSITLAASCEVLAFGLGALTPMPAVRNFSICAATAVLLDFILQVTVFMALLVLDSRRLQQSRLDCLPCIRVPYRDASGHWVYDDVSDNEDDDHQGSAAGGRSWGLPGLSTLRGLAAGGGGQQQGSGADPGEMYFAPQQQLPPAAAAAAAAAHDGGGERLTPSPLPTVLPGVTKHGPGLLHGDKISLQSLLQAYMERLHAPLLMQPLVQVAVVALFITGLFVAGAMIPRLEVGLDQAVALPRDSYMQQYYRDLFAYLRVGPPLYFVVSGVNVSTAAPDVNKLCSVSGCRQDSLAVRVSEAAMSPASSFIASPAASWVDDFLSWTNPALPKCCRVSLFDQPQLGPAGSRCPPPDQPPCSTNASACADCDACFSELPPGGRLNATHFAEFLPWFLEAVPSEGCAKGGAGAYNNAIQKDAADPTGIAGLSAGVITASAFRTYHTPLNSQPDFINALKAARQFAESASQELGMQVYPYSVFHIFFEQYLNTHRDAALLVGLPLLAVFCCCWLFTGSLWGSAILLAMLCSLMLQLAGSMYLSGIEVNAVSLVNLAMALGIAVEFCAHILHSFCVSHGSRQARARAALVKMGAPVTSGITLTKFAGVVVLAFARTQIFEVYYFRLYLALVILGAAHGLVLLPVVLSRIGPPSWSDRRVLGGSQSPSSRELEASRSGDDRALAGAAAAAAAEEAAVAAVLAEAAAAAAAAATAQQQPQQMSRAEQRRQRREQQQQQQQQQQAEVAAEQPPAPAAVAAETATAAESTTATPAAAAAAADE</sequence>
<dbReference type="NCBIfam" id="TIGR00917">
    <property type="entry name" value="2A060601"/>
    <property type="match status" value="1"/>
</dbReference>
<evidence type="ECO:0000256" key="14">
    <source>
        <dbReference type="ARBA" id="ARBA00023221"/>
    </source>
</evidence>
<feature type="transmembrane region" description="Helical" evidence="16">
    <location>
        <begin position="1367"/>
        <end position="1387"/>
    </location>
</feature>
<evidence type="ECO:0000256" key="11">
    <source>
        <dbReference type="ARBA" id="ARBA00023157"/>
    </source>
</evidence>
<dbReference type="Proteomes" id="UP001244341">
    <property type="component" value="Chromosome 14b"/>
</dbReference>
<feature type="region of interest" description="Disordered" evidence="15">
    <location>
        <begin position="936"/>
        <end position="955"/>
    </location>
</feature>
<feature type="transmembrane region" description="Helical" evidence="16">
    <location>
        <begin position="1469"/>
        <end position="1489"/>
    </location>
</feature>
<keyword evidence="4" id="KW-0153">Cholesterol metabolism</keyword>
<protein>
    <recommendedName>
        <fullName evidence="18">SSD domain-containing protein</fullName>
    </recommendedName>
</protein>
<dbReference type="PANTHER" id="PTHR45727:SF2">
    <property type="entry name" value="NPC INTRACELLULAR CHOLESTEROL TRANSPORTER 1"/>
    <property type="match status" value="1"/>
</dbReference>
<keyword evidence="13" id="KW-0325">Glycoprotein</keyword>
<proteinExistence type="inferred from homology"/>
<keyword evidence="5 16" id="KW-0812">Transmembrane</keyword>
<feature type="transmembrane region" description="Helical" evidence="16">
    <location>
        <begin position="477"/>
        <end position="495"/>
    </location>
</feature>
<feature type="transmembrane region" description="Helical" evidence="16">
    <location>
        <begin position="878"/>
        <end position="904"/>
    </location>
</feature>
<feature type="compositionally biased region" description="Low complexity" evidence="15">
    <location>
        <begin position="1576"/>
        <end position="1622"/>
    </location>
</feature>
<keyword evidence="6 17" id="KW-0732">Signal</keyword>
<dbReference type="Pfam" id="PF22314">
    <property type="entry name" value="NPC1_MLD"/>
    <property type="match status" value="1"/>
</dbReference>
<name>A0ABY8ULB6_TETOB</name>
<dbReference type="SUPFAM" id="SSF82866">
    <property type="entry name" value="Multidrug efflux transporter AcrB transmembrane domain"/>
    <property type="match status" value="2"/>
</dbReference>
<keyword evidence="8" id="KW-0445">Lipid transport</keyword>
<feature type="transmembrane region" description="Helical" evidence="16">
    <location>
        <begin position="843"/>
        <end position="866"/>
    </location>
</feature>
<evidence type="ECO:0000256" key="4">
    <source>
        <dbReference type="ARBA" id="ARBA00022548"/>
    </source>
</evidence>
<gene>
    <name evidence="19" type="ORF">OEZ85_004630</name>
</gene>
<keyword evidence="7 16" id="KW-1133">Transmembrane helix</keyword>
<evidence type="ECO:0000256" key="1">
    <source>
        <dbReference type="ARBA" id="ARBA00004127"/>
    </source>
</evidence>
<evidence type="ECO:0000256" key="15">
    <source>
        <dbReference type="SAM" id="MobiDB-lite"/>
    </source>
</evidence>
<dbReference type="EMBL" id="CP126221">
    <property type="protein sequence ID" value="WIA22314.1"/>
    <property type="molecule type" value="Genomic_DNA"/>
</dbReference>
<feature type="region of interest" description="Disordered" evidence="15">
    <location>
        <begin position="26"/>
        <end position="124"/>
    </location>
</feature>
<feature type="transmembrane region" description="Helical" evidence="16">
    <location>
        <begin position="739"/>
        <end position="760"/>
    </location>
</feature>
<keyword evidence="9" id="KW-0443">Lipid metabolism</keyword>
<comment type="similarity">
    <text evidence="2">Belongs to the patched family.</text>
</comment>
<dbReference type="Pfam" id="PF16414">
    <property type="entry name" value="NPC1_N"/>
    <property type="match status" value="1"/>
</dbReference>
<dbReference type="Pfam" id="PF12349">
    <property type="entry name" value="Sterol-sensing"/>
    <property type="match status" value="1"/>
</dbReference>
<evidence type="ECO:0000256" key="7">
    <source>
        <dbReference type="ARBA" id="ARBA00022989"/>
    </source>
</evidence>
<feature type="compositionally biased region" description="Basic and acidic residues" evidence="15">
    <location>
        <begin position="1566"/>
        <end position="1575"/>
    </location>
</feature>
<dbReference type="PROSITE" id="PS50156">
    <property type="entry name" value="SSD"/>
    <property type="match status" value="1"/>
</dbReference>
<reference evidence="19 20" key="1">
    <citation type="submission" date="2023-05" db="EMBL/GenBank/DDBJ databases">
        <title>A 100% complete, gapless, phased diploid assembly of the Scenedesmus obliquus UTEX 3031 genome.</title>
        <authorList>
            <person name="Biondi T.C."/>
            <person name="Hanschen E.R."/>
            <person name="Kwon T."/>
            <person name="Eng W."/>
            <person name="Kruse C.P.S."/>
            <person name="Koehler S.I."/>
            <person name="Kunde Y."/>
            <person name="Gleasner C.D."/>
            <person name="You Mak K.T."/>
            <person name="Polle J."/>
            <person name="Hovde B.T."/>
            <person name="Starkenburg S.R."/>
        </authorList>
    </citation>
    <scope>NUCLEOTIDE SEQUENCE [LARGE SCALE GENOMIC DNA]</scope>
    <source>
        <strain evidence="19 20">DOE0152z</strain>
    </source>
</reference>
<comment type="subcellular location">
    <subcellularLocation>
        <location evidence="1">Endomembrane system</location>
        <topology evidence="1">Multi-pass membrane protein</topology>
    </subcellularLocation>
</comment>
<evidence type="ECO:0000256" key="17">
    <source>
        <dbReference type="SAM" id="SignalP"/>
    </source>
</evidence>
<evidence type="ECO:0000313" key="19">
    <source>
        <dbReference type="EMBL" id="WIA22314.1"/>
    </source>
</evidence>
<feature type="region of interest" description="Disordered" evidence="15">
    <location>
        <begin position="1499"/>
        <end position="1519"/>
    </location>
</feature>
<keyword evidence="3" id="KW-0813">Transport</keyword>
<evidence type="ECO:0000256" key="13">
    <source>
        <dbReference type="ARBA" id="ARBA00023180"/>
    </source>
</evidence>
<dbReference type="InterPro" id="IPR004765">
    <property type="entry name" value="NPC1-like"/>
</dbReference>
<feature type="transmembrane region" description="Helical" evidence="16">
    <location>
        <begin position="772"/>
        <end position="800"/>
    </location>
</feature>
<feature type="transmembrane region" description="Helical" evidence="16">
    <location>
        <begin position="1341"/>
        <end position="1360"/>
    </location>
</feature>
<feature type="region of interest" description="Disordered" evidence="15">
    <location>
        <begin position="427"/>
        <end position="450"/>
    </location>
</feature>
<dbReference type="InterPro" id="IPR000731">
    <property type="entry name" value="SSD"/>
</dbReference>
<keyword evidence="11" id="KW-1015">Disulfide bond</keyword>
<feature type="transmembrane region" description="Helical" evidence="16">
    <location>
        <begin position="1393"/>
        <end position="1414"/>
    </location>
</feature>
<accession>A0ABY8ULB6</accession>
<dbReference type="InterPro" id="IPR032190">
    <property type="entry name" value="NPC1_N"/>
</dbReference>
<evidence type="ECO:0000313" key="20">
    <source>
        <dbReference type="Proteomes" id="UP001244341"/>
    </source>
</evidence>
<feature type="transmembrane region" description="Helical" evidence="16">
    <location>
        <begin position="1057"/>
        <end position="1077"/>
    </location>
</feature>
<evidence type="ECO:0000256" key="3">
    <source>
        <dbReference type="ARBA" id="ARBA00022448"/>
    </source>
</evidence>
<evidence type="ECO:0000256" key="5">
    <source>
        <dbReference type="ARBA" id="ARBA00022692"/>
    </source>
</evidence>
<feature type="region of interest" description="Disordered" evidence="15">
    <location>
        <begin position="1557"/>
        <end position="1622"/>
    </location>
</feature>
<feature type="transmembrane region" description="Helical" evidence="16">
    <location>
        <begin position="1435"/>
        <end position="1457"/>
    </location>
</feature>
<dbReference type="PRINTS" id="PR01217">
    <property type="entry name" value="PRICHEXTENSN"/>
</dbReference>
<organism evidence="19 20">
    <name type="scientific">Tetradesmus obliquus</name>
    <name type="common">Green alga</name>
    <name type="synonym">Acutodesmus obliquus</name>
    <dbReference type="NCBI Taxonomy" id="3088"/>
    <lineage>
        <taxon>Eukaryota</taxon>
        <taxon>Viridiplantae</taxon>
        <taxon>Chlorophyta</taxon>
        <taxon>core chlorophytes</taxon>
        <taxon>Chlorophyceae</taxon>
        <taxon>CS clade</taxon>
        <taxon>Sphaeropleales</taxon>
        <taxon>Scenedesmaceae</taxon>
        <taxon>Tetradesmus</taxon>
    </lineage>
</organism>
<keyword evidence="10 16" id="KW-0472">Membrane</keyword>
<dbReference type="InterPro" id="IPR053958">
    <property type="entry name" value="HMGCR/SNAP/NPC1-like_SSD"/>
</dbReference>
<feature type="domain" description="SSD" evidence="18">
    <location>
        <begin position="738"/>
        <end position="904"/>
    </location>
</feature>
<evidence type="ECO:0000259" key="18">
    <source>
        <dbReference type="PROSITE" id="PS50156"/>
    </source>
</evidence>
<evidence type="ECO:0000256" key="2">
    <source>
        <dbReference type="ARBA" id="ARBA00005585"/>
    </source>
</evidence>
<feature type="transmembrane region" description="Helical" evidence="16">
    <location>
        <begin position="806"/>
        <end position="831"/>
    </location>
</feature>
<feature type="signal peptide" evidence="17">
    <location>
        <begin position="1"/>
        <end position="23"/>
    </location>
</feature>
<keyword evidence="20" id="KW-1185">Reference proteome</keyword>
<dbReference type="Gene3D" id="1.20.1640.10">
    <property type="entry name" value="Multidrug efflux transporter AcrB transmembrane domain"/>
    <property type="match status" value="2"/>
</dbReference>
<keyword evidence="12" id="KW-1207">Sterol metabolism</keyword>
<dbReference type="InterPro" id="IPR053956">
    <property type="entry name" value="NPC1_MLD"/>
</dbReference>
<feature type="chain" id="PRO_5046605473" description="SSD domain-containing protein" evidence="17">
    <location>
        <begin position="24"/>
        <end position="1622"/>
    </location>
</feature>
<evidence type="ECO:0000256" key="16">
    <source>
        <dbReference type="SAM" id="Phobius"/>
    </source>
</evidence>
<dbReference type="PANTHER" id="PTHR45727">
    <property type="entry name" value="NPC INTRACELLULAR CHOLESTEROL TRANSPORTER 1"/>
    <property type="match status" value="1"/>
</dbReference>
<evidence type="ECO:0000256" key="8">
    <source>
        <dbReference type="ARBA" id="ARBA00023055"/>
    </source>
</evidence>
<evidence type="ECO:0000256" key="12">
    <source>
        <dbReference type="ARBA" id="ARBA00023166"/>
    </source>
</evidence>
<evidence type="ECO:0000256" key="9">
    <source>
        <dbReference type="ARBA" id="ARBA00023098"/>
    </source>
</evidence>
<keyword evidence="14" id="KW-0753">Steroid metabolism</keyword>